<evidence type="ECO:0000256" key="1">
    <source>
        <dbReference type="SAM" id="Phobius"/>
    </source>
</evidence>
<organism evidence="2">
    <name type="scientific">Caldilineaceae bacterium SB0664_bin_27</name>
    <dbReference type="NCBI Taxonomy" id="2605260"/>
    <lineage>
        <taxon>Bacteria</taxon>
        <taxon>Bacillati</taxon>
        <taxon>Chloroflexota</taxon>
        <taxon>Caldilineae</taxon>
        <taxon>Caldilineales</taxon>
        <taxon>Caldilineaceae</taxon>
    </lineage>
</organism>
<accession>A0A6B0YNB4</accession>
<keyword evidence="1" id="KW-0472">Membrane</keyword>
<sequence length="189" mass="21265">MTEFKSVVSLLWTPTRRRLSLTFDGNVEAVVRRLEDELSSSEEFSGRVAERAVKIRRLPRKSAVKGIFSTYLYAIVQEDGENCRLVGHFQWHPVGRIYAAAWMALSAVIPLAFLVAGALRGTPESTARDALPYLLPVLLPSLLIVLLYVQRRRDQPDEEAIRRWLAGLKVGWQRVETESISSSQQEAAG</sequence>
<evidence type="ECO:0000313" key="2">
    <source>
        <dbReference type="EMBL" id="MXY92564.1"/>
    </source>
</evidence>
<feature type="transmembrane region" description="Helical" evidence="1">
    <location>
        <begin position="131"/>
        <end position="149"/>
    </location>
</feature>
<proteinExistence type="predicted"/>
<name>A0A6B0YNB4_9CHLR</name>
<keyword evidence="1" id="KW-1133">Transmembrane helix</keyword>
<protein>
    <submittedName>
        <fullName evidence="2">Uncharacterized protein</fullName>
    </submittedName>
</protein>
<feature type="transmembrane region" description="Helical" evidence="1">
    <location>
        <begin position="97"/>
        <end position="119"/>
    </location>
</feature>
<gene>
    <name evidence="2" type="ORF">F4Y42_03855</name>
</gene>
<dbReference type="AlphaFoldDB" id="A0A6B0YNB4"/>
<keyword evidence="1" id="KW-0812">Transmembrane</keyword>
<comment type="caution">
    <text evidence="2">The sequence shown here is derived from an EMBL/GenBank/DDBJ whole genome shotgun (WGS) entry which is preliminary data.</text>
</comment>
<dbReference type="EMBL" id="VXRG01000036">
    <property type="protein sequence ID" value="MXY92564.1"/>
    <property type="molecule type" value="Genomic_DNA"/>
</dbReference>
<reference evidence="2" key="1">
    <citation type="submission" date="2019-09" db="EMBL/GenBank/DDBJ databases">
        <title>Characterisation of the sponge microbiome using genome-centric metagenomics.</title>
        <authorList>
            <person name="Engelberts J.P."/>
            <person name="Robbins S.J."/>
            <person name="De Goeij J.M."/>
            <person name="Aranda M."/>
            <person name="Bell S.C."/>
            <person name="Webster N.S."/>
        </authorList>
    </citation>
    <scope>NUCLEOTIDE SEQUENCE</scope>
    <source>
        <strain evidence="2">SB0664_bin_27</strain>
    </source>
</reference>